<dbReference type="AlphaFoldDB" id="A0A146MG48"/>
<name>A0A146MG48_SCHMA</name>
<accession>A0A146MG48</accession>
<gene>
    <name evidence="1" type="ORF">c16332_g1_i1</name>
</gene>
<dbReference type="EMBL" id="GDQY01000199">
    <property type="protein sequence ID" value="JAQ18653.1"/>
    <property type="molecule type" value="Transcribed_RNA"/>
</dbReference>
<organism evidence="1">
    <name type="scientific">Schistosoma mansoni</name>
    <name type="common">Blood fluke</name>
    <dbReference type="NCBI Taxonomy" id="6183"/>
    <lineage>
        <taxon>Eukaryota</taxon>
        <taxon>Metazoa</taxon>
        <taxon>Spiralia</taxon>
        <taxon>Lophotrochozoa</taxon>
        <taxon>Platyhelminthes</taxon>
        <taxon>Trematoda</taxon>
        <taxon>Digenea</taxon>
        <taxon>Strigeidida</taxon>
        <taxon>Schistosomatoidea</taxon>
        <taxon>Schistosomatidae</taxon>
        <taxon>Schistosoma</taxon>
    </lineage>
</organism>
<sequence length="104" mass="12177">MEKEAFALVFAMRRFVQLETHTSYRSQVSPRNFLVKSDKPAHSANRLQRWTLVLLGYDFKIQCRRPDNSVKQMPYHDLLMIIRRLRKYGNRTSASGKSPTGAVY</sequence>
<proteinExistence type="predicted"/>
<protein>
    <submittedName>
        <fullName evidence="1">Uncharacterized protein</fullName>
    </submittedName>
</protein>
<evidence type="ECO:0000313" key="1">
    <source>
        <dbReference type="EMBL" id="JAQ18653.1"/>
    </source>
</evidence>
<reference evidence="1" key="1">
    <citation type="journal article" date="2015" name="PLoS Negl. Trop. Dis.">
        <title>Schistosoma mansoni Egg, Adult Male and Female Comparative Gene Expression Analysis and Identification of Novel Genes by RNA-Seq.</title>
        <authorList>
            <person name="Anderson L."/>
            <person name="Amaral M.S."/>
            <person name="Beckedorff F."/>
            <person name="Silva L.F."/>
            <person name="Dazzani B."/>
            <person name="Oliveira K.C."/>
            <person name="Almeida G.T."/>
            <person name="Gomes M.R."/>
            <person name="Pires D.S."/>
            <person name="Setubal J.C."/>
            <person name="DeMarco R."/>
            <person name="Verjovski-Almeida S."/>
        </authorList>
    </citation>
    <scope>NUCLEOTIDE SEQUENCE</scope>
    <source>
        <strain evidence="1">BH</strain>
    </source>
</reference>